<comment type="caution">
    <text evidence="2">The sequence shown here is derived from an EMBL/GenBank/DDBJ whole genome shotgun (WGS) entry which is preliminary data.</text>
</comment>
<evidence type="ECO:0000313" key="3">
    <source>
        <dbReference type="Proteomes" id="UP000326852"/>
    </source>
</evidence>
<dbReference type="RefSeq" id="WP_152271121.1">
    <property type="nucleotide sequence ID" value="NZ_VTFX01000001.1"/>
</dbReference>
<keyword evidence="1" id="KW-0472">Membrane</keyword>
<accession>A0A5N6MSX5</accession>
<dbReference type="Proteomes" id="UP000326852">
    <property type="component" value="Unassembled WGS sequence"/>
</dbReference>
<sequence length="459" mass="49849">MSNTVRDPSTFPPHPGPEPRFRMSRDALRASLWFWPTCASLAAVLLTLLLLQVRPDEDAAWARWIWPTGVEAASSLLQTVATSVMTAATVTFSLTVVALQLASQQFSPRLLRDFARDARTQIVLGVLLGTFLVSITGLHGMHPDRPVPVLVVGLVYVLGIASGVVLLFFIGHIARSLRVDTMMLNAHQGCLAVLRDTYPESGTGEVQHFPKPDGGTPVPAGRSGIIQAVHAKPLVRMLQQLGLTMRIEVQPGDHVTIGTPVARVWSDDGGTVPLGTVGEALSDAVDIGYERTSEQDVALGLRQLTDIAVKAISPSINDPITAAHSLGYCADLLVDISRRRLGPEGEVDDDGVLRLVTVGRDYRYFMDLVCSPVRRFARSEPIVLTAVQRLLRDCAANAVNDAQREEIRRQSSLVLEDTSRDMAAADEREVRDMARRVEEAVAGDIATAFTDRAGETRSV</sequence>
<keyword evidence="1" id="KW-1133">Transmembrane helix</keyword>
<evidence type="ECO:0000256" key="1">
    <source>
        <dbReference type="SAM" id="Phobius"/>
    </source>
</evidence>
<evidence type="ECO:0000313" key="2">
    <source>
        <dbReference type="EMBL" id="KAD4059860.1"/>
    </source>
</evidence>
<proteinExistence type="predicted"/>
<feature type="transmembrane region" description="Helical" evidence="1">
    <location>
        <begin position="147"/>
        <end position="174"/>
    </location>
</feature>
<reference evidence="2 3" key="1">
    <citation type="submission" date="2019-08" db="EMBL/GenBank/DDBJ databases">
        <title>Arthrobacter sp. nov., isolated from plateau pika and Tibetan wild ass.</title>
        <authorList>
            <person name="Ge Y."/>
        </authorList>
    </citation>
    <scope>NUCLEOTIDE SEQUENCE [LARGE SCALE GENOMIC DNA]</scope>
    <source>
        <strain evidence="2 3">785</strain>
    </source>
</reference>
<gene>
    <name evidence="2" type="ORF">GD627_01875</name>
</gene>
<feature type="transmembrane region" description="Helical" evidence="1">
    <location>
        <begin position="73"/>
        <end position="101"/>
    </location>
</feature>
<dbReference type="Pfam" id="PF10011">
    <property type="entry name" value="DUF2254"/>
    <property type="match status" value="1"/>
</dbReference>
<feature type="transmembrane region" description="Helical" evidence="1">
    <location>
        <begin position="32"/>
        <end position="53"/>
    </location>
</feature>
<organism evidence="2 3">
    <name type="scientific">Arthrobacter yangruifuii</name>
    <dbReference type="NCBI Taxonomy" id="2606616"/>
    <lineage>
        <taxon>Bacteria</taxon>
        <taxon>Bacillati</taxon>
        <taxon>Actinomycetota</taxon>
        <taxon>Actinomycetes</taxon>
        <taxon>Micrococcales</taxon>
        <taxon>Micrococcaceae</taxon>
        <taxon>Arthrobacter</taxon>
    </lineage>
</organism>
<name>A0A5N6MSX5_9MICC</name>
<protein>
    <submittedName>
        <fullName evidence="2">DUF2254 domain-containing protein</fullName>
    </submittedName>
</protein>
<feature type="transmembrane region" description="Helical" evidence="1">
    <location>
        <begin position="122"/>
        <end position="141"/>
    </location>
</feature>
<keyword evidence="3" id="KW-1185">Reference proteome</keyword>
<keyword evidence="1" id="KW-0812">Transmembrane</keyword>
<dbReference type="InterPro" id="IPR018723">
    <property type="entry name" value="DUF2254_membrane"/>
</dbReference>
<dbReference type="AlphaFoldDB" id="A0A5N6MSX5"/>
<dbReference type="EMBL" id="VTFX01000001">
    <property type="protein sequence ID" value="KAD4059860.1"/>
    <property type="molecule type" value="Genomic_DNA"/>
</dbReference>